<evidence type="ECO:0000313" key="10">
    <source>
        <dbReference type="EMBL" id="NUU02474.1"/>
    </source>
</evidence>
<dbReference type="InterPro" id="IPR024083">
    <property type="entry name" value="Fumarase/histidase_N"/>
</dbReference>
<dbReference type="GO" id="GO:0004056">
    <property type="term" value="F:argininosuccinate lyase activity"/>
    <property type="evidence" value="ECO:0007669"/>
    <property type="project" value="UniProtKB-UniRule"/>
</dbReference>
<keyword evidence="6 7" id="KW-0456">Lyase</keyword>
<dbReference type="PRINTS" id="PR00149">
    <property type="entry name" value="FUMRATELYASE"/>
</dbReference>
<feature type="domain" description="Fumarate lyase N-terminal" evidence="8">
    <location>
        <begin position="24"/>
        <end position="301"/>
    </location>
</feature>
<keyword evidence="13" id="KW-1185">Reference proteome</keyword>
<evidence type="ECO:0000259" key="9">
    <source>
        <dbReference type="Pfam" id="PF14698"/>
    </source>
</evidence>
<evidence type="ECO:0000313" key="11">
    <source>
        <dbReference type="EMBL" id="OWY30265.1"/>
    </source>
</evidence>
<dbReference type="FunFam" id="1.20.200.10:FF:000015">
    <property type="entry name" value="argininosuccinate lyase isoform X2"/>
    <property type="match status" value="1"/>
</dbReference>
<dbReference type="UniPathway" id="UPA00068">
    <property type="reaction ID" value="UER00114"/>
</dbReference>
<dbReference type="Pfam" id="PF00206">
    <property type="entry name" value="Lyase_1"/>
    <property type="match status" value="1"/>
</dbReference>
<dbReference type="PANTHER" id="PTHR43814:SF1">
    <property type="entry name" value="ARGININOSUCCINATE LYASE"/>
    <property type="match status" value="1"/>
</dbReference>
<dbReference type="Proteomes" id="UP000536746">
    <property type="component" value="Unassembled WGS sequence"/>
</dbReference>
<dbReference type="PANTHER" id="PTHR43814">
    <property type="entry name" value="ARGININOSUCCINATE LYASE"/>
    <property type="match status" value="1"/>
</dbReference>
<gene>
    <name evidence="7 11" type="primary">argH</name>
    <name evidence="11" type="ORF">CEJ42_06630</name>
    <name evidence="10" type="ORF">HNO84_12775</name>
</gene>
<evidence type="ECO:0000256" key="2">
    <source>
        <dbReference type="ARBA" id="ARBA00004941"/>
    </source>
</evidence>
<evidence type="ECO:0000256" key="3">
    <source>
        <dbReference type="ARBA" id="ARBA00012338"/>
    </source>
</evidence>
<dbReference type="EMBL" id="JABFMT010000012">
    <property type="protein sequence ID" value="NUU02474.1"/>
    <property type="molecule type" value="Genomic_DNA"/>
</dbReference>
<dbReference type="OrthoDB" id="9769623at2"/>
<evidence type="ECO:0000256" key="7">
    <source>
        <dbReference type="HAMAP-Rule" id="MF_00006"/>
    </source>
</evidence>
<dbReference type="NCBIfam" id="TIGR00838">
    <property type="entry name" value="argH"/>
    <property type="match status" value="1"/>
</dbReference>
<dbReference type="FunFam" id="1.10.40.30:FF:000001">
    <property type="entry name" value="Argininosuccinate lyase"/>
    <property type="match status" value="1"/>
</dbReference>
<organism evidence="11 12">
    <name type="scientific">Herbaspirillum robiniae</name>
    <dbReference type="NCBI Taxonomy" id="2014887"/>
    <lineage>
        <taxon>Bacteria</taxon>
        <taxon>Pseudomonadati</taxon>
        <taxon>Pseudomonadota</taxon>
        <taxon>Betaproteobacteria</taxon>
        <taxon>Burkholderiales</taxon>
        <taxon>Oxalobacteraceae</taxon>
        <taxon>Herbaspirillum</taxon>
    </lineage>
</organism>
<dbReference type="InterPro" id="IPR029419">
    <property type="entry name" value="Arg_succ_lyase_C"/>
</dbReference>
<comment type="similarity">
    <text evidence="7">Belongs to the lyase 1 family. Argininosuccinate lyase subfamily.</text>
</comment>
<name>A0A246WTM7_9BURK</name>
<dbReference type="CDD" id="cd01359">
    <property type="entry name" value="Argininosuccinate_lyase"/>
    <property type="match status" value="1"/>
</dbReference>
<evidence type="ECO:0000256" key="5">
    <source>
        <dbReference type="ARBA" id="ARBA00022605"/>
    </source>
</evidence>
<proteinExistence type="inferred from homology"/>
<dbReference type="InterPro" id="IPR020557">
    <property type="entry name" value="Fumarate_lyase_CS"/>
</dbReference>
<dbReference type="Proteomes" id="UP000197596">
    <property type="component" value="Unassembled WGS sequence"/>
</dbReference>
<dbReference type="PROSITE" id="PS00163">
    <property type="entry name" value="FUMARATE_LYASES"/>
    <property type="match status" value="1"/>
</dbReference>
<dbReference type="SUPFAM" id="SSF48557">
    <property type="entry name" value="L-aspartase-like"/>
    <property type="match status" value="1"/>
</dbReference>
<evidence type="ECO:0000256" key="6">
    <source>
        <dbReference type="ARBA" id="ARBA00023239"/>
    </source>
</evidence>
<evidence type="ECO:0000256" key="4">
    <source>
        <dbReference type="ARBA" id="ARBA00022571"/>
    </source>
</evidence>
<evidence type="ECO:0000259" key="8">
    <source>
        <dbReference type="Pfam" id="PF00206"/>
    </source>
</evidence>
<dbReference type="HAMAP" id="MF_00006">
    <property type="entry name" value="Arg_succ_lyase"/>
    <property type="match status" value="1"/>
</dbReference>
<dbReference type="GO" id="GO:0042450">
    <property type="term" value="P:L-arginine biosynthetic process via ornithine"/>
    <property type="evidence" value="ECO:0007669"/>
    <property type="project" value="UniProtKB-UniRule"/>
</dbReference>
<sequence>MSETRLWGARFRSPPAEALMRLSRGGLDHFRLTRFDIVSSQSHARELLRAGVLDDAECAAIVAKLAELDAAIASGEVQPKPSDEDVHTFMERVLVEALGATGAKLRAGRSRNDQAANNLKLYLREQSRVIGAMLLDLQDALMEQAGRHTQTLAPGFTHLQAAQPIVFAHQLLAHAQTFSRDFSRLADWDRRSARSPLGAAAMAGSAIALHPEISAAELGYDAPCENSIDAVGSRDHVAEFLFVCAMLGTHMSRLAEEVTLWTSRQFRWVELDDAFSTGSSIMPQKKNPDIAELTRGRSARLIALMMDMLVALKGLPFSYNRDLSEDKYSAFEAIDVLHMVLPAMAGMMRTLRVNEERMRADATQGFTLATEVADWLSRRGVPFAQAHEITGEMVRRCEDLGVELHQLSDADMSAISEHLKPAVREVLTPEAAVNARSGYGGTAPQQVQAQLERLAATVILQRAWTEKSPMPPAGEAA</sequence>
<dbReference type="Gene3D" id="1.20.200.10">
    <property type="entry name" value="Fumarase/aspartase (Central domain)"/>
    <property type="match status" value="1"/>
</dbReference>
<accession>A0A246WTM7</accession>
<dbReference type="Pfam" id="PF14698">
    <property type="entry name" value="ASL_C2"/>
    <property type="match status" value="1"/>
</dbReference>
<dbReference type="EC" id="4.3.2.1" evidence="3 7"/>
<keyword evidence="5 7" id="KW-0028">Amino-acid biosynthesis</keyword>
<comment type="pathway">
    <text evidence="2 7">Amino-acid biosynthesis; L-arginine biosynthesis; L-arginine from L-ornithine and carbamoyl phosphate: step 3/3.</text>
</comment>
<reference evidence="10 13" key="2">
    <citation type="journal article" date="2020" name="Front. Plant Sci.">
        <title>Isolation of Rhizosphere Bacteria That Improve Quality and Water Stress Tolerance in Greenhouse Ornamentals.</title>
        <authorList>
            <person name="Nordstedt N.P."/>
            <person name="Jones M.L."/>
        </authorList>
    </citation>
    <scope>NUCLEOTIDE SEQUENCE [LARGE SCALE GENOMIC DNA]</scope>
    <source>
        <strain evidence="10 13">C6C2</strain>
    </source>
</reference>
<dbReference type="InterPro" id="IPR009049">
    <property type="entry name" value="Argininosuccinate_lyase"/>
</dbReference>
<dbReference type="EMBL" id="NJGU01000003">
    <property type="protein sequence ID" value="OWY30265.1"/>
    <property type="molecule type" value="Genomic_DNA"/>
</dbReference>
<keyword evidence="4 7" id="KW-0055">Arginine biosynthesis</keyword>
<comment type="subcellular location">
    <subcellularLocation>
        <location evidence="7">Cytoplasm</location>
    </subcellularLocation>
</comment>
<dbReference type="AlphaFoldDB" id="A0A246WTM7"/>
<keyword evidence="7" id="KW-0963">Cytoplasm</keyword>
<feature type="domain" description="Argininosuccinate lyase C-terminal" evidence="9">
    <location>
        <begin position="366"/>
        <end position="434"/>
    </location>
</feature>
<dbReference type="Gene3D" id="1.10.275.10">
    <property type="entry name" value="Fumarase/aspartase (N-terminal domain)"/>
    <property type="match status" value="1"/>
</dbReference>
<dbReference type="InterPro" id="IPR000362">
    <property type="entry name" value="Fumarate_lyase_fam"/>
</dbReference>
<dbReference type="RefSeq" id="WP_079214343.1">
    <property type="nucleotide sequence ID" value="NZ_CP018845.1"/>
</dbReference>
<comment type="caution">
    <text evidence="11">The sequence shown here is derived from an EMBL/GenBank/DDBJ whole genome shotgun (WGS) entry which is preliminary data.</text>
</comment>
<dbReference type="Gene3D" id="1.10.40.30">
    <property type="entry name" value="Fumarase/aspartase (C-terminal domain)"/>
    <property type="match status" value="1"/>
</dbReference>
<protein>
    <recommendedName>
        <fullName evidence="3 7">Argininosuccinate lyase</fullName>
        <shortName evidence="7">ASAL</shortName>
        <ecNumber evidence="3 7">4.3.2.1</ecNumber>
    </recommendedName>
    <alternativeName>
        <fullName evidence="7">Arginosuccinase</fullName>
    </alternativeName>
</protein>
<evidence type="ECO:0000313" key="13">
    <source>
        <dbReference type="Proteomes" id="UP000536746"/>
    </source>
</evidence>
<dbReference type="InterPro" id="IPR022761">
    <property type="entry name" value="Fumarate_lyase_N"/>
</dbReference>
<dbReference type="GO" id="GO:0005829">
    <property type="term" value="C:cytosol"/>
    <property type="evidence" value="ECO:0007669"/>
    <property type="project" value="TreeGrafter"/>
</dbReference>
<dbReference type="InterPro" id="IPR008948">
    <property type="entry name" value="L-Aspartase-like"/>
</dbReference>
<evidence type="ECO:0000313" key="12">
    <source>
        <dbReference type="Proteomes" id="UP000197596"/>
    </source>
</evidence>
<comment type="catalytic activity">
    <reaction evidence="1 7">
        <text>2-(N(omega)-L-arginino)succinate = fumarate + L-arginine</text>
        <dbReference type="Rhea" id="RHEA:24020"/>
        <dbReference type="ChEBI" id="CHEBI:29806"/>
        <dbReference type="ChEBI" id="CHEBI:32682"/>
        <dbReference type="ChEBI" id="CHEBI:57472"/>
        <dbReference type="EC" id="4.3.2.1"/>
    </reaction>
</comment>
<dbReference type="PRINTS" id="PR00145">
    <property type="entry name" value="ARGSUCLYASE"/>
</dbReference>
<reference evidence="11 12" key="1">
    <citation type="submission" date="2017-06" db="EMBL/GenBank/DDBJ databases">
        <title>Herbaspirillum phytohormonus sp. nov., isolated from the root nodule of Robinia pseudoacacia in lead-zinc mine.</title>
        <authorList>
            <person name="Fan M."/>
            <person name="Lin Y."/>
        </authorList>
    </citation>
    <scope>NUCLEOTIDE SEQUENCE [LARGE SCALE GENOMIC DNA]</scope>
    <source>
        <strain evidence="11 12">HZ10</strain>
    </source>
</reference>
<evidence type="ECO:0000256" key="1">
    <source>
        <dbReference type="ARBA" id="ARBA00000985"/>
    </source>
</evidence>